<organism evidence="2 3">
    <name type="scientific">Thermothelomyces thermophilus (strain ATCC 42464 / BCRC 31852 / DSM 1799)</name>
    <name type="common">Sporotrichum thermophile</name>
    <dbReference type="NCBI Taxonomy" id="573729"/>
    <lineage>
        <taxon>Eukaryota</taxon>
        <taxon>Fungi</taxon>
        <taxon>Dikarya</taxon>
        <taxon>Ascomycota</taxon>
        <taxon>Pezizomycotina</taxon>
        <taxon>Sordariomycetes</taxon>
        <taxon>Sordariomycetidae</taxon>
        <taxon>Sordariales</taxon>
        <taxon>Chaetomiaceae</taxon>
        <taxon>Thermothelomyces</taxon>
    </lineage>
</organism>
<dbReference type="EMBL" id="CP003002">
    <property type="protein sequence ID" value="AEO53898.1"/>
    <property type="molecule type" value="Genomic_DNA"/>
</dbReference>
<dbReference type="AlphaFoldDB" id="G2Q6C8"/>
<dbReference type="VEuPathDB" id="FungiDB:MYCTH_2295820"/>
<dbReference type="Proteomes" id="UP000007322">
    <property type="component" value="Chromosome 1"/>
</dbReference>
<name>G2Q6C8_THET4</name>
<dbReference type="KEGG" id="mtm:MYCTH_2295820"/>
<proteinExistence type="predicted"/>
<gene>
    <name evidence="2" type="ORF">MYCTH_2295820</name>
</gene>
<reference evidence="2 3" key="1">
    <citation type="journal article" date="2011" name="Nat. Biotechnol.">
        <title>Comparative genomic analysis of the thermophilic biomass-degrading fungi Myceliophthora thermophila and Thielavia terrestris.</title>
        <authorList>
            <person name="Berka R.M."/>
            <person name="Grigoriev I.V."/>
            <person name="Otillar R."/>
            <person name="Salamov A."/>
            <person name="Grimwood J."/>
            <person name="Reid I."/>
            <person name="Ishmael N."/>
            <person name="John T."/>
            <person name="Darmond C."/>
            <person name="Moisan M.-C."/>
            <person name="Henrissat B."/>
            <person name="Coutinho P.M."/>
            <person name="Lombard V."/>
            <person name="Natvig D.O."/>
            <person name="Lindquist E."/>
            <person name="Schmutz J."/>
            <person name="Lucas S."/>
            <person name="Harris P."/>
            <person name="Powlowski J."/>
            <person name="Bellemare A."/>
            <person name="Taylor D."/>
            <person name="Butler G."/>
            <person name="de Vries R.P."/>
            <person name="Allijn I.E."/>
            <person name="van den Brink J."/>
            <person name="Ushinsky S."/>
            <person name="Storms R."/>
            <person name="Powell A.J."/>
            <person name="Paulsen I.T."/>
            <person name="Elbourne L.D.H."/>
            <person name="Baker S.E."/>
            <person name="Magnuson J."/>
            <person name="LaBoissiere S."/>
            <person name="Clutterbuck A.J."/>
            <person name="Martinez D."/>
            <person name="Wogulis M."/>
            <person name="de Leon A.L."/>
            <person name="Rey M.W."/>
            <person name="Tsang A."/>
        </authorList>
    </citation>
    <scope>NUCLEOTIDE SEQUENCE [LARGE SCALE GENOMIC DNA]</scope>
    <source>
        <strain evidence="3">ATCC 42464 / BCRC 31852 / DSM 1799</strain>
    </source>
</reference>
<feature type="compositionally biased region" description="Basic and acidic residues" evidence="1">
    <location>
        <begin position="47"/>
        <end position="57"/>
    </location>
</feature>
<dbReference type="HOGENOM" id="CLU_2998103_0_0_1"/>
<dbReference type="RefSeq" id="XP_003659143.1">
    <property type="nucleotide sequence ID" value="XM_003659095.1"/>
</dbReference>
<evidence type="ECO:0000313" key="2">
    <source>
        <dbReference type="EMBL" id="AEO53898.1"/>
    </source>
</evidence>
<dbReference type="OrthoDB" id="9997102at2759"/>
<keyword evidence="3" id="KW-1185">Reference proteome</keyword>
<dbReference type="GeneID" id="11513315"/>
<dbReference type="InParanoid" id="G2Q6C8"/>
<protein>
    <submittedName>
        <fullName evidence="2">Uncharacterized protein</fullName>
    </submittedName>
</protein>
<evidence type="ECO:0000256" key="1">
    <source>
        <dbReference type="SAM" id="MobiDB-lite"/>
    </source>
</evidence>
<accession>G2Q6C8</accession>
<evidence type="ECO:0000313" key="3">
    <source>
        <dbReference type="Proteomes" id="UP000007322"/>
    </source>
</evidence>
<feature type="compositionally biased region" description="Polar residues" evidence="1">
    <location>
        <begin position="26"/>
        <end position="41"/>
    </location>
</feature>
<sequence length="57" mass="6144">MDIAIKEGSEDRTNHVILTITGGRPQGSSGTLPNRSTTCGNQPAAPDRLDIHERSDR</sequence>
<feature type="region of interest" description="Disordered" evidence="1">
    <location>
        <begin position="20"/>
        <end position="57"/>
    </location>
</feature>